<sequence length="187" mass="21277">MATRQINHHTRQTTRQTLETITDLISTKPGKGEQHARHFQERYLQNPRLRFPITFYERTIIWNSFHEAHGIALEVLSERGVPIAECAALHLEPAQIPRDPTSAYARRRRSSDDHYHRRSRAGGCDGGETERGRSRRPRSRVPAHRASTEASGKEEVGEVARVDEGQGRSAKATTSLTFRSQEAEKRS</sequence>
<accession>A0A6A6QMB6</accession>
<feature type="compositionally biased region" description="Basic and acidic residues" evidence="1">
    <location>
        <begin position="151"/>
        <end position="166"/>
    </location>
</feature>
<evidence type="ECO:0000313" key="3">
    <source>
        <dbReference type="Proteomes" id="UP000799750"/>
    </source>
</evidence>
<evidence type="ECO:0000313" key="2">
    <source>
        <dbReference type="EMBL" id="KAF2492057.1"/>
    </source>
</evidence>
<protein>
    <submittedName>
        <fullName evidence="2">Uncharacterized protein</fullName>
    </submittedName>
</protein>
<dbReference type="EMBL" id="MU004194">
    <property type="protein sequence ID" value="KAF2492057.1"/>
    <property type="molecule type" value="Genomic_DNA"/>
</dbReference>
<feature type="compositionally biased region" description="Basic residues" evidence="1">
    <location>
        <begin position="133"/>
        <end position="143"/>
    </location>
</feature>
<dbReference type="AlphaFoldDB" id="A0A6A6QMB6"/>
<gene>
    <name evidence="2" type="ORF">BU16DRAFT_620481</name>
</gene>
<feature type="region of interest" description="Disordered" evidence="1">
    <location>
        <begin position="98"/>
        <end position="187"/>
    </location>
</feature>
<feature type="compositionally biased region" description="Polar residues" evidence="1">
    <location>
        <begin position="171"/>
        <end position="180"/>
    </location>
</feature>
<proteinExistence type="predicted"/>
<name>A0A6A6QMB6_9PEZI</name>
<evidence type="ECO:0000256" key="1">
    <source>
        <dbReference type="SAM" id="MobiDB-lite"/>
    </source>
</evidence>
<organism evidence="2 3">
    <name type="scientific">Lophium mytilinum</name>
    <dbReference type="NCBI Taxonomy" id="390894"/>
    <lineage>
        <taxon>Eukaryota</taxon>
        <taxon>Fungi</taxon>
        <taxon>Dikarya</taxon>
        <taxon>Ascomycota</taxon>
        <taxon>Pezizomycotina</taxon>
        <taxon>Dothideomycetes</taxon>
        <taxon>Pleosporomycetidae</taxon>
        <taxon>Mytilinidiales</taxon>
        <taxon>Mytilinidiaceae</taxon>
        <taxon>Lophium</taxon>
    </lineage>
</organism>
<keyword evidence="3" id="KW-1185">Reference proteome</keyword>
<dbReference type="Proteomes" id="UP000799750">
    <property type="component" value="Unassembled WGS sequence"/>
</dbReference>
<dbReference type="OrthoDB" id="10490927at2759"/>
<reference evidence="2" key="1">
    <citation type="journal article" date="2020" name="Stud. Mycol.">
        <title>101 Dothideomycetes genomes: a test case for predicting lifestyles and emergence of pathogens.</title>
        <authorList>
            <person name="Haridas S."/>
            <person name="Albert R."/>
            <person name="Binder M."/>
            <person name="Bloem J."/>
            <person name="Labutti K."/>
            <person name="Salamov A."/>
            <person name="Andreopoulos B."/>
            <person name="Baker S."/>
            <person name="Barry K."/>
            <person name="Bills G."/>
            <person name="Bluhm B."/>
            <person name="Cannon C."/>
            <person name="Castanera R."/>
            <person name="Culley D."/>
            <person name="Daum C."/>
            <person name="Ezra D."/>
            <person name="Gonzalez J."/>
            <person name="Henrissat B."/>
            <person name="Kuo A."/>
            <person name="Liang C."/>
            <person name="Lipzen A."/>
            <person name="Lutzoni F."/>
            <person name="Magnuson J."/>
            <person name="Mondo S."/>
            <person name="Nolan M."/>
            <person name="Ohm R."/>
            <person name="Pangilinan J."/>
            <person name="Park H.-J."/>
            <person name="Ramirez L."/>
            <person name="Alfaro M."/>
            <person name="Sun H."/>
            <person name="Tritt A."/>
            <person name="Yoshinaga Y."/>
            <person name="Zwiers L.-H."/>
            <person name="Turgeon B."/>
            <person name="Goodwin S."/>
            <person name="Spatafora J."/>
            <person name="Crous P."/>
            <person name="Grigoriev I."/>
        </authorList>
    </citation>
    <scope>NUCLEOTIDE SEQUENCE</scope>
    <source>
        <strain evidence="2">CBS 269.34</strain>
    </source>
</reference>